<reference evidence="2 3" key="1">
    <citation type="submission" date="2016-10" db="EMBL/GenBank/DDBJ databases">
        <authorList>
            <person name="de Groot N.N."/>
        </authorList>
    </citation>
    <scope>NUCLEOTIDE SEQUENCE [LARGE SCALE GENOMIC DNA]</scope>
    <source>
        <strain evidence="2 3">DSM 19547</strain>
    </source>
</reference>
<dbReference type="InterPro" id="IPR050706">
    <property type="entry name" value="Cyclic-di-GMP_PDE-like"/>
</dbReference>
<dbReference type="OrthoDB" id="23692at2"/>
<evidence type="ECO:0000313" key="3">
    <source>
        <dbReference type="Proteomes" id="UP000199356"/>
    </source>
</evidence>
<dbReference type="SUPFAM" id="SSF141868">
    <property type="entry name" value="EAL domain-like"/>
    <property type="match status" value="1"/>
</dbReference>
<sequence length="277" mass="30864">MTTPDHIPPDPALESPLAAAVEARDRDVMAMVARAVNERNVALAYQPIVPSGRPNYPAFYEGLIRVLDDRGRIIPARDFIGVVETHELGRRLDVLALDFGLEKLSERMDLRLAINMSARSIGYAPWQRLLDDRLRDDPELGERLILEITESSAILMPDVVQAFMAELQNRGVSFAVDSFGAGYTALRHLRELYFDILKIDGQFVRGIRRNPDNQALVRAMVAIGQHFDMVTVAESVEAREDADCLVRLGVECMQGYYFGAPTLRPRWDAAPSEAAAG</sequence>
<evidence type="ECO:0000259" key="1">
    <source>
        <dbReference type="PROSITE" id="PS50883"/>
    </source>
</evidence>
<feature type="domain" description="EAL" evidence="1">
    <location>
        <begin position="25"/>
        <end position="275"/>
    </location>
</feature>
<dbReference type="Proteomes" id="UP000199356">
    <property type="component" value="Unassembled WGS sequence"/>
</dbReference>
<keyword evidence="3" id="KW-1185">Reference proteome</keyword>
<dbReference type="EMBL" id="FOXA01000001">
    <property type="protein sequence ID" value="SFO88976.1"/>
    <property type="molecule type" value="Genomic_DNA"/>
</dbReference>
<dbReference type="STRING" id="441119.SAMN04488047_101326"/>
<dbReference type="SMART" id="SM00052">
    <property type="entry name" value="EAL"/>
    <property type="match status" value="1"/>
</dbReference>
<name>A0A1I5KWG9_9RHOB</name>
<accession>A0A1I5KWG9</accession>
<dbReference type="RefSeq" id="WP_093416777.1">
    <property type="nucleotide sequence ID" value="NZ_FOXA01000001.1"/>
</dbReference>
<dbReference type="Pfam" id="PF00563">
    <property type="entry name" value="EAL"/>
    <property type="match status" value="1"/>
</dbReference>
<evidence type="ECO:0000313" key="2">
    <source>
        <dbReference type="EMBL" id="SFO88976.1"/>
    </source>
</evidence>
<dbReference type="Gene3D" id="3.20.20.450">
    <property type="entry name" value="EAL domain"/>
    <property type="match status" value="1"/>
</dbReference>
<dbReference type="AlphaFoldDB" id="A0A1I5KWG9"/>
<organism evidence="2 3">
    <name type="scientific">Tranquillimonas alkanivorans</name>
    <dbReference type="NCBI Taxonomy" id="441119"/>
    <lineage>
        <taxon>Bacteria</taxon>
        <taxon>Pseudomonadati</taxon>
        <taxon>Pseudomonadota</taxon>
        <taxon>Alphaproteobacteria</taxon>
        <taxon>Rhodobacterales</taxon>
        <taxon>Roseobacteraceae</taxon>
        <taxon>Tranquillimonas</taxon>
    </lineage>
</organism>
<dbReference type="CDD" id="cd01948">
    <property type="entry name" value="EAL"/>
    <property type="match status" value="1"/>
</dbReference>
<proteinExistence type="predicted"/>
<dbReference type="PANTHER" id="PTHR33121">
    <property type="entry name" value="CYCLIC DI-GMP PHOSPHODIESTERASE PDEF"/>
    <property type="match status" value="1"/>
</dbReference>
<dbReference type="PROSITE" id="PS50883">
    <property type="entry name" value="EAL"/>
    <property type="match status" value="1"/>
</dbReference>
<dbReference type="InterPro" id="IPR035919">
    <property type="entry name" value="EAL_sf"/>
</dbReference>
<dbReference type="InterPro" id="IPR001633">
    <property type="entry name" value="EAL_dom"/>
</dbReference>
<gene>
    <name evidence="2" type="ORF">SAMN04488047_101326</name>
</gene>
<dbReference type="PANTHER" id="PTHR33121:SF79">
    <property type="entry name" value="CYCLIC DI-GMP PHOSPHODIESTERASE PDED-RELATED"/>
    <property type="match status" value="1"/>
</dbReference>
<dbReference type="GO" id="GO:0071111">
    <property type="term" value="F:cyclic-guanylate-specific phosphodiesterase activity"/>
    <property type="evidence" value="ECO:0007669"/>
    <property type="project" value="InterPro"/>
</dbReference>
<protein>
    <submittedName>
        <fullName evidence="2">EAL domain, c-di-GMP-specific phosphodiesterase class I (Or its enzymatically inactive variant)</fullName>
    </submittedName>
</protein>